<proteinExistence type="predicted"/>
<dbReference type="OrthoDB" id="5403157at2759"/>
<sequence length="372" mass="40449">MASFARSFKPPTAQALLSPRRRPGMAGRTLSNSSELSLTPNSVTGRQMDYFDQPVTVTSAPNTPLLSPACAPVLEDGVPRPVRGSPESAPYYSRPSSSNPIAIELPRGRRRHTSMLSPTPPEPLSARGDVQGAYFPMHEDPKGRIHRPHPFFHESAHSRQTRASETMQAERARTSHPATSATVTTSSTPVSSYIAPGFHDVPLPIGKYYPSNYEQHHPPPPDDSHHPRRPAPMADDLPSTSPKPDPQAPPARSDSCRGDNPQMQMRRRMLQYKRDMIAQATMFLGASTKTTKPGMSLSGLPIKDIWFPASASQRPLSPRLHPLGSPGPVTPMELESGGSSYLDRGVKLPPPPAKVAHSAGHMPSSCRENETL</sequence>
<dbReference type="KEGG" id="uvi:66066643"/>
<keyword evidence="3" id="KW-1185">Reference proteome</keyword>
<feature type="region of interest" description="Disordered" evidence="1">
    <location>
        <begin position="155"/>
        <end position="262"/>
    </location>
</feature>
<feature type="region of interest" description="Disordered" evidence="1">
    <location>
        <begin position="335"/>
        <end position="372"/>
    </location>
</feature>
<organism evidence="2 3">
    <name type="scientific">Ustilaginoidea virens</name>
    <name type="common">Rice false smut fungus</name>
    <name type="synonym">Villosiclava virens</name>
    <dbReference type="NCBI Taxonomy" id="1159556"/>
    <lineage>
        <taxon>Eukaryota</taxon>
        <taxon>Fungi</taxon>
        <taxon>Dikarya</taxon>
        <taxon>Ascomycota</taxon>
        <taxon>Pezizomycotina</taxon>
        <taxon>Sordariomycetes</taxon>
        <taxon>Hypocreomycetidae</taxon>
        <taxon>Hypocreales</taxon>
        <taxon>Clavicipitaceae</taxon>
        <taxon>Ustilaginoidea</taxon>
    </lineage>
</organism>
<dbReference type="RefSeq" id="XP_042999296.1">
    <property type="nucleotide sequence ID" value="XM_043143363.1"/>
</dbReference>
<feature type="compositionally biased region" description="Basic and acidic residues" evidence="1">
    <location>
        <begin position="214"/>
        <end position="225"/>
    </location>
</feature>
<protein>
    <submittedName>
        <fullName evidence="2">Uncharacterized protein</fullName>
    </submittedName>
</protein>
<feature type="region of interest" description="Disordered" evidence="1">
    <location>
        <begin position="1"/>
        <end position="47"/>
    </location>
</feature>
<dbReference type="Proteomes" id="UP000027002">
    <property type="component" value="Chromosome 4"/>
</dbReference>
<evidence type="ECO:0000313" key="2">
    <source>
        <dbReference type="EMBL" id="QUC21623.1"/>
    </source>
</evidence>
<dbReference type="AlphaFoldDB" id="A0A8E5HUM0"/>
<accession>A0A8E5HUM0</accession>
<name>A0A8E5HUM0_USTVR</name>
<evidence type="ECO:0000256" key="1">
    <source>
        <dbReference type="SAM" id="MobiDB-lite"/>
    </source>
</evidence>
<evidence type="ECO:0000313" key="3">
    <source>
        <dbReference type="Proteomes" id="UP000027002"/>
    </source>
</evidence>
<reference evidence="2" key="1">
    <citation type="submission" date="2020-03" db="EMBL/GenBank/DDBJ databases">
        <title>A mixture of massive structural variations and highly conserved coding sequences in Ustilaginoidea virens genome.</title>
        <authorList>
            <person name="Zhang K."/>
            <person name="Zhao Z."/>
            <person name="Zhang Z."/>
            <person name="Li Y."/>
            <person name="Hsiang T."/>
            <person name="Sun W."/>
        </authorList>
    </citation>
    <scope>NUCLEOTIDE SEQUENCE</scope>
    <source>
        <strain evidence="2">UV-8b</strain>
    </source>
</reference>
<feature type="compositionally biased region" description="Polar residues" evidence="1">
    <location>
        <begin position="29"/>
        <end position="45"/>
    </location>
</feature>
<gene>
    <name evidence="2" type="ORF">UV8b_05866</name>
</gene>
<dbReference type="GeneID" id="66066643"/>
<feature type="compositionally biased region" description="Low complexity" evidence="1">
    <location>
        <begin position="175"/>
        <end position="192"/>
    </location>
</feature>
<feature type="region of interest" description="Disordered" evidence="1">
    <location>
        <begin position="81"/>
        <end position="102"/>
    </location>
</feature>
<dbReference type="EMBL" id="CP072756">
    <property type="protein sequence ID" value="QUC21623.1"/>
    <property type="molecule type" value="Genomic_DNA"/>
</dbReference>